<dbReference type="Proteomes" id="UP000193689">
    <property type="component" value="Unassembled WGS sequence"/>
</dbReference>
<gene>
    <name evidence="2" type="ORF">BCR38DRAFT_432979</name>
</gene>
<sequence>MRSRTYYIVLNICHSSLVNLGSYISLGHQGLVALYQSAKALRPDLDTDKNPALSLVVAPLAQSVMSRAYCQVVEDPTIRIKHHPVRFWLFASSPQLLRERAVAAFVAAYLVASVWSLVLRLWFCIGLIASFNKAWNLMCL</sequence>
<evidence type="ECO:0000313" key="3">
    <source>
        <dbReference type="Proteomes" id="UP000193689"/>
    </source>
</evidence>
<keyword evidence="1" id="KW-1133">Transmembrane helix</keyword>
<organism evidence="2 3">
    <name type="scientific">Pseudomassariella vexata</name>
    <dbReference type="NCBI Taxonomy" id="1141098"/>
    <lineage>
        <taxon>Eukaryota</taxon>
        <taxon>Fungi</taxon>
        <taxon>Dikarya</taxon>
        <taxon>Ascomycota</taxon>
        <taxon>Pezizomycotina</taxon>
        <taxon>Sordariomycetes</taxon>
        <taxon>Xylariomycetidae</taxon>
        <taxon>Amphisphaeriales</taxon>
        <taxon>Pseudomassariaceae</taxon>
        <taxon>Pseudomassariella</taxon>
    </lineage>
</organism>
<reference evidence="2 3" key="1">
    <citation type="submission" date="2016-07" db="EMBL/GenBank/DDBJ databases">
        <title>Pervasive Adenine N6-methylation of Active Genes in Fungi.</title>
        <authorList>
            <consortium name="DOE Joint Genome Institute"/>
            <person name="Mondo S.J."/>
            <person name="Dannebaum R.O."/>
            <person name="Kuo R.C."/>
            <person name="Labutti K."/>
            <person name="Haridas S."/>
            <person name="Kuo A."/>
            <person name="Salamov A."/>
            <person name="Ahrendt S.R."/>
            <person name="Lipzen A."/>
            <person name="Sullivan W."/>
            <person name="Andreopoulos W.B."/>
            <person name="Clum A."/>
            <person name="Lindquist E."/>
            <person name="Daum C."/>
            <person name="Ramamoorthy G.K."/>
            <person name="Gryganskyi A."/>
            <person name="Culley D."/>
            <person name="Magnuson J.K."/>
            <person name="James T.Y."/>
            <person name="O'Malley M.A."/>
            <person name="Stajich J.E."/>
            <person name="Spatafora J.W."/>
            <person name="Visel A."/>
            <person name="Grigoriev I.V."/>
        </authorList>
    </citation>
    <scope>NUCLEOTIDE SEQUENCE [LARGE SCALE GENOMIC DNA]</scope>
    <source>
        <strain evidence="2 3">CBS 129021</strain>
    </source>
</reference>
<comment type="caution">
    <text evidence="2">The sequence shown here is derived from an EMBL/GenBank/DDBJ whole genome shotgun (WGS) entry which is preliminary data.</text>
</comment>
<feature type="transmembrane region" description="Helical" evidence="1">
    <location>
        <begin position="102"/>
        <end position="131"/>
    </location>
</feature>
<dbReference type="AlphaFoldDB" id="A0A1Y2E1U2"/>
<dbReference type="RefSeq" id="XP_040716662.1">
    <property type="nucleotide sequence ID" value="XM_040860224.1"/>
</dbReference>
<evidence type="ECO:0000256" key="1">
    <source>
        <dbReference type="SAM" id="Phobius"/>
    </source>
</evidence>
<keyword evidence="3" id="KW-1185">Reference proteome</keyword>
<keyword evidence="1" id="KW-0472">Membrane</keyword>
<protein>
    <submittedName>
        <fullName evidence="2">Uncharacterized protein</fullName>
    </submittedName>
</protein>
<keyword evidence="1" id="KW-0812">Transmembrane</keyword>
<dbReference type="EMBL" id="MCFJ01000006">
    <property type="protein sequence ID" value="ORY65510.1"/>
    <property type="molecule type" value="Genomic_DNA"/>
</dbReference>
<dbReference type="GeneID" id="63776436"/>
<accession>A0A1Y2E1U2</accession>
<dbReference type="InParanoid" id="A0A1Y2E1U2"/>
<name>A0A1Y2E1U2_9PEZI</name>
<proteinExistence type="predicted"/>
<evidence type="ECO:0000313" key="2">
    <source>
        <dbReference type="EMBL" id="ORY65510.1"/>
    </source>
</evidence>